<organism evidence="2 3">
    <name type="scientific">Araneus ventricosus</name>
    <name type="common">Orbweaver spider</name>
    <name type="synonym">Epeira ventricosa</name>
    <dbReference type="NCBI Taxonomy" id="182803"/>
    <lineage>
        <taxon>Eukaryota</taxon>
        <taxon>Metazoa</taxon>
        <taxon>Ecdysozoa</taxon>
        <taxon>Arthropoda</taxon>
        <taxon>Chelicerata</taxon>
        <taxon>Arachnida</taxon>
        <taxon>Araneae</taxon>
        <taxon>Araneomorphae</taxon>
        <taxon>Entelegynae</taxon>
        <taxon>Araneoidea</taxon>
        <taxon>Araneidae</taxon>
        <taxon>Araneus</taxon>
    </lineage>
</organism>
<sequence>MTVCVFCIICKERVACYKFAPGGKSCSYASGIAGCLINRSHCKDSPLSLVPTGWTTYELPKAPKRKEHDVIQSHKTNPVYVTLRGLKGPHRVRPLGGLPSCADKRSPLRSDAFQ</sequence>
<dbReference type="Proteomes" id="UP000499080">
    <property type="component" value="Unassembled WGS sequence"/>
</dbReference>
<keyword evidence="3" id="KW-1185">Reference proteome</keyword>
<accession>A0A4Y2M1E9</accession>
<evidence type="ECO:0000256" key="1">
    <source>
        <dbReference type="SAM" id="MobiDB-lite"/>
    </source>
</evidence>
<protein>
    <submittedName>
        <fullName evidence="2">Uncharacterized protein</fullName>
    </submittedName>
</protein>
<gene>
    <name evidence="2" type="ORF">AVEN_5083_1</name>
</gene>
<name>A0A4Y2M1E9_ARAVE</name>
<comment type="caution">
    <text evidence="2">The sequence shown here is derived from an EMBL/GenBank/DDBJ whole genome shotgun (WGS) entry which is preliminary data.</text>
</comment>
<feature type="region of interest" description="Disordered" evidence="1">
    <location>
        <begin position="91"/>
        <end position="114"/>
    </location>
</feature>
<reference evidence="2 3" key="1">
    <citation type="journal article" date="2019" name="Sci. Rep.">
        <title>Orb-weaving spider Araneus ventricosus genome elucidates the spidroin gene catalogue.</title>
        <authorList>
            <person name="Kono N."/>
            <person name="Nakamura H."/>
            <person name="Ohtoshi R."/>
            <person name="Moran D.A.P."/>
            <person name="Shinohara A."/>
            <person name="Yoshida Y."/>
            <person name="Fujiwara M."/>
            <person name="Mori M."/>
            <person name="Tomita M."/>
            <person name="Arakawa K."/>
        </authorList>
    </citation>
    <scope>NUCLEOTIDE SEQUENCE [LARGE SCALE GENOMIC DNA]</scope>
</reference>
<dbReference type="EMBL" id="BGPR01006587">
    <property type="protein sequence ID" value="GBN20250.1"/>
    <property type="molecule type" value="Genomic_DNA"/>
</dbReference>
<evidence type="ECO:0000313" key="3">
    <source>
        <dbReference type="Proteomes" id="UP000499080"/>
    </source>
</evidence>
<evidence type="ECO:0000313" key="2">
    <source>
        <dbReference type="EMBL" id="GBN20250.1"/>
    </source>
</evidence>
<proteinExistence type="predicted"/>
<dbReference type="AlphaFoldDB" id="A0A4Y2M1E9"/>